<protein>
    <submittedName>
        <fullName evidence="2">Centromere protein T</fullName>
    </submittedName>
</protein>
<reference evidence="2 3" key="1">
    <citation type="submission" date="2019-04" db="EMBL/GenBank/DDBJ databases">
        <title>Draft genome of the big-headed turtle Platysternon megacephalum.</title>
        <authorList>
            <person name="Gong S."/>
        </authorList>
    </citation>
    <scope>NUCLEOTIDE SEQUENCE [LARGE SCALE GENOMIC DNA]</scope>
    <source>
        <strain evidence="2">DO16091913</strain>
        <tissue evidence="2">Muscle</tissue>
    </source>
</reference>
<reference evidence="2 3" key="2">
    <citation type="submission" date="2019-04" db="EMBL/GenBank/DDBJ databases">
        <title>The genome sequence of big-headed turtle.</title>
        <authorList>
            <person name="Gong S."/>
        </authorList>
    </citation>
    <scope>NUCLEOTIDE SEQUENCE [LARGE SCALE GENOMIC DNA]</scope>
    <source>
        <strain evidence="2">DO16091913</strain>
        <tissue evidence="2">Muscle</tissue>
    </source>
</reference>
<organism evidence="2 3">
    <name type="scientific">Platysternon megacephalum</name>
    <name type="common">big-headed turtle</name>
    <dbReference type="NCBI Taxonomy" id="55544"/>
    <lineage>
        <taxon>Eukaryota</taxon>
        <taxon>Metazoa</taxon>
        <taxon>Chordata</taxon>
        <taxon>Craniata</taxon>
        <taxon>Vertebrata</taxon>
        <taxon>Euteleostomi</taxon>
        <taxon>Archelosauria</taxon>
        <taxon>Testudinata</taxon>
        <taxon>Testudines</taxon>
        <taxon>Cryptodira</taxon>
        <taxon>Durocryptodira</taxon>
        <taxon>Testudinoidea</taxon>
        <taxon>Platysternidae</taxon>
        <taxon>Platysternon</taxon>
    </lineage>
</organism>
<gene>
    <name evidence="2" type="ORF">DR999_PMT21055</name>
</gene>
<sequence>MGKYAPESEYHSFQTARHRKGTHTSTKEEARVRKQNFHLHVSFLPSISEARTITKSSPSLENEFIFKDRIRRKHQFSLKINQPKRFAPPRTHFWWGGCNFVCF</sequence>
<name>A0A4D9DJP9_9SAUR</name>
<evidence type="ECO:0000313" key="2">
    <source>
        <dbReference type="EMBL" id="TFJ97128.1"/>
    </source>
</evidence>
<dbReference type="Proteomes" id="UP000297703">
    <property type="component" value="Unassembled WGS sequence"/>
</dbReference>
<dbReference type="EMBL" id="QXTE01000528">
    <property type="protein sequence ID" value="TFJ97128.1"/>
    <property type="molecule type" value="Genomic_DNA"/>
</dbReference>
<evidence type="ECO:0000313" key="3">
    <source>
        <dbReference type="Proteomes" id="UP000297703"/>
    </source>
</evidence>
<feature type="compositionally biased region" description="Basic and acidic residues" evidence="1">
    <location>
        <begin position="1"/>
        <end position="10"/>
    </location>
</feature>
<proteinExistence type="predicted"/>
<accession>A0A4D9DJP9</accession>
<feature type="region of interest" description="Disordered" evidence="1">
    <location>
        <begin position="1"/>
        <end position="30"/>
    </location>
</feature>
<evidence type="ECO:0000256" key="1">
    <source>
        <dbReference type="SAM" id="MobiDB-lite"/>
    </source>
</evidence>
<keyword evidence="3" id="KW-1185">Reference proteome</keyword>
<dbReference type="AlphaFoldDB" id="A0A4D9DJP9"/>
<comment type="caution">
    <text evidence="2">The sequence shown here is derived from an EMBL/GenBank/DDBJ whole genome shotgun (WGS) entry which is preliminary data.</text>
</comment>